<gene>
    <name evidence="3" type="ORF">CAMP_LOCUS10654</name>
</gene>
<feature type="compositionally biased region" description="Low complexity" evidence="1">
    <location>
        <begin position="151"/>
        <end position="177"/>
    </location>
</feature>
<sequence length="327" mass="35986">MKCIFGVSLIVALALGSVEAEKYPRSKCAEYNINEILKLRHQVRHLETFNNEKNNNDRQLSMTILNLKRESLLKIEKRSLIQNVILKKINKIKKEFERLRKQTKDGKNNAETLKSLIILKGKKVEQIAAERGQDCIANLLLNLNVNVSVAPPTTTTSTTTTTPATTTTSTTTTTTTTAPPPTTPTTEPTEETTPISPSTEYPEETTPNSGTSSSPSPHSITIIQGLSIECIVNGIPSNISGTVDLSTSCHCGKLTINFRTNIDKFTLHGPASFGSLLENGIVSRQASNINELRTITLPFFFTDAETVHLKLNDKDIKISHDDINKDL</sequence>
<dbReference type="AlphaFoldDB" id="A0A9P1N4Z2"/>
<evidence type="ECO:0000256" key="2">
    <source>
        <dbReference type="SAM" id="SignalP"/>
    </source>
</evidence>
<feature type="compositionally biased region" description="Low complexity" evidence="1">
    <location>
        <begin position="184"/>
        <end position="218"/>
    </location>
</feature>
<organism evidence="3 4">
    <name type="scientific">Caenorhabditis angaria</name>
    <dbReference type="NCBI Taxonomy" id="860376"/>
    <lineage>
        <taxon>Eukaryota</taxon>
        <taxon>Metazoa</taxon>
        <taxon>Ecdysozoa</taxon>
        <taxon>Nematoda</taxon>
        <taxon>Chromadorea</taxon>
        <taxon>Rhabditida</taxon>
        <taxon>Rhabditina</taxon>
        <taxon>Rhabditomorpha</taxon>
        <taxon>Rhabditoidea</taxon>
        <taxon>Rhabditidae</taxon>
        <taxon>Peloderinae</taxon>
        <taxon>Caenorhabditis</taxon>
    </lineage>
</organism>
<dbReference type="EMBL" id="CANHGI010000004">
    <property type="protein sequence ID" value="CAI5448017.1"/>
    <property type="molecule type" value="Genomic_DNA"/>
</dbReference>
<feature type="signal peptide" evidence="2">
    <location>
        <begin position="1"/>
        <end position="20"/>
    </location>
</feature>
<reference evidence="3" key="1">
    <citation type="submission" date="2022-11" db="EMBL/GenBank/DDBJ databases">
        <authorList>
            <person name="Kikuchi T."/>
        </authorList>
    </citation>
    <scope>NUCLEOTIDE SEQUENCE</scope>
    <source>
        <strain evidence="3">PS1010</strain>
    </source>
</reference>
<feature type="region of interest" description="Disordered" evidence="1">
    <location>
        <begin position="151"/>
        <end position="218"/>
    </location>
</feature>
<evidence type="ECO:0000313" key="3">
    <source>
        <dbReference type="EMBL" id="CAI5448017.1"/>
    </source>
</evidence>
<protein>
    <submittedName>
        <fullName evidence="3">Uncharacterized protein</fullName>
    </submittedName>
</protein>
<dbReference type="Proteomes" id="UP001152747">
    <property type="component" value="Unassembled WGS sequence"/>
</dbReference>
<keyword evidence="4" id="KW-1185">Reference proteome</keyword>
<evidence type="ECO:0000256" key="1">
    <source>
        <dbReference type="SAM" id="MobiDB-lite"/>
    </source>
</evidence>
<keyword evidence="2" id="KW-0732">Signal</keyword>
<accession>A0A9P1N4Z2</accession>
<evidence type="ECO:0000313" key="4">
    <source>
        <dbReference type="Proteomes" id="UP001152747"/>
    </source>
</evidence>
<comment type="caution">
    <text evidence="3">The sequence shown here is derived from an EMBL/GenBank/DDBJ whole genome shotgun (WGS) entry which is preliminary data.</text>
</comment>
<proteinExistence type="predicted"/>
<name>A0A9P1N4Z2_9PELO</name>
<feature type="chain" id="PRO_5040404139" evidence="2">
    <location>
        <begin position="21"/>
        <end position="327"/>
    </location>
</feature>